<sequence>MKQADIIPPIDPRIIRSELNKDLLLRKTNRAGNELYAFHAHEAPNTMLEIGRLREAAFRPAGAGSGKAADIDEYDIEPDGYKQLIVWDPHAQEILGGYRYIVCDRAIETSPDGTRSVHLSSSELFEFTDIFIDEYLPKTIELGRSFVRNDLQNTGKGKIPRSIFTLDNLWDGLGALTLLHDDCQYFFGKMTMYENYNIKARDLIYYYLATYFKPREQLVRMKFPIPYQTPTIELEEIIKGNDAKADYKAMSKAIREMGTAIPPLVNAYISLTDRLIVFGTSYNPFFGNALEACILVPIEEITPDKKKRHIDSFLRDAPRLLSQRLIRRIQARLKRLNKDEEHQSPQHILPHLE</sequence>
<keyword evidence="2" id="KW-0444">Lipid biosynthesis</keyword>
<evidence type="ECO:0000256" key="1">
    <source>
        <dbReference type="ARBA" id="ARBA00005189"/>
    </source>
</evidence>
<evidence type="ECO:0000256" key="5">
    <source>
        <dbReference type="ARBA" id="ARBA00023315"/>
    </source>
</evidence>
<dbReference type="GO" id="GO:0016746">
    <property type="term" value="F:acyltransferase activity"/>
    <property type="evidence" value="ECO:0007669"/>
    <property type="project" value="UniProtKB-KW"/>
</dbReference>
<comment type="caution">
    <text evidence="6">The sequence shown here is derived from an EMBL/GenBank/DDBJ whole genome shotgun (WGS) entry which is preliminary data.</text>
</comment>
<dbReference type="Pfam" id="PF13444">
    <property type="entry name" value="Acetyltransf_5"/>
    <property type="match status" value="1"/>
</dbReference>
<evidence type="ECO:0000256" key="4">
    <source>
        <dbReference type="ARBA" id="ARBA00023098"/>
    </source>
</evidence>
<reference evidence="6 7" key="1">
    <citation type="submission" date="2019-03" db="EMBL/GenBank/DDBJ databases">
        <title>Porphyromonas levii Isolated from the Uterus of Dairy Cows.</title>
        <authorList>
            <person name="Francis A.M."/>
        </authorList>
    </citation>
    <scope>NUCLEOTIDE SEQUENCE [LARGE SCALE GENOMIC DNA]</scope>
    <source>
        <strain evidence="6 7">AF5678</strain>
    </source>
</reference>
<dbReference type="Proteomes" id="UP000297225">
    <property type="component" value="Unassembled WGS sequence"/>
</dbReference>
<name>A0A4Y8WQD3_9PORP</name>
<organism evidence="6 7">
    <name type="scientific">Porphyromonas levii</name>
    <dbReference type="NCBI Taxonomy" id="28114"/>
    <lineage>
        <taxon>Bacteria</taxon>
        <taxon>Pseudomonadati</taxon>
        <taxon>Bacteroidota</taxon>
        <taxon>Bacteroidia</taxon>
        <taxon>Bacteroidales</taxon>
        <taxon>Porphyromonadaceae</taxon>
        <taxon>Porphyromonas</taxon>
    </lineage>
</organism>
<accession>A0A4Y8WQD3</accession>
<comment type="pathway">
    <text evidence="1">Lipid metabolism.</text>
</comment>
<dbReference type="InterPro" id="IPR052351">
    <property type="entry name" value="Ornithine_N-alpha-AT"/>
</dbReference>
<evidence type="ECO:0000313" key="7">
    <source>
        <dbReference type="Proteomes" id="UP000297225"/>
    </source>
</evidence>
<dbReference type="InterPro" id="IPR016181">
    <property type="entry name" value="Acyl_CoA_acyltransferase"/>
</dbReference>
<evidence type="ECO:0000256" key="3">
    <source>
        <dbReference type="ARBA" id="ARBA00022679"/>
    </source>
</evidence>
<protein>
    <submittedName>
        <fullName evidence="6">GNAT family N-acetyltransferase</fullName>
    </submittedName>
</protein>
<dbReference type="PANTHER" id="PTHR37323:SF1">
    <property type="entry name" value="L-ORNITHINE N(ALPHA)-ACYLTRANSFERASE"/>
    <property type="match status" value="1"/>
</dbReference>
<gene>
    <name evidence="6" type="ORF">E4P47_04310</name>
</gene>
<evidence type="ECO:0000256" key="2">
    <source>
        <dbReference type="ARBA" id="ARBA00022516"/>
    </source>
</evidence>
<dbReference type="RefSeq" id="WP_134849117.1">
    <property type="nucleotide sequence ID" value="NZ_CP197400.1"/>
</dbReference>
<keyword evidence="7" id="KW-1185">Reference proteome</keyword>
<dbReference type="SUPFAM" id="SSF55729">
    <property type="entry name" value="Acyl-CoA N-acyltransferases (Nat)"/>
    <property type="match status" value="1"/>
</dbReference>
<proteinExistence type="predicted"/>
<keyword evidence="3 6" id="KW-0808">Transferase</keyword>
<keyword evidence="4" id="KW-0443">Lipid metabolism</keyword>
<dbReference type="STRING" id="1122973.GCA_000379925_00018"/>
<dbReference type="AlphaFoldDB" id="A0A4Y8WQD3"/>
<dbReference type="EMBL" id="SPNC01000047">
    <property type="protein sequence ID" value="TFH95515.1"/>
    <property type="molecule type" value="Genomic_DNA"/>
</dbReference>
<dbReference type="GO" id="GO:0006629">
    <property type="term" value="P:lipid metabolic process"/>
    <property type="evidence" value="ECO:0007669"/>
    <property type="project" value="UniProtKB-KW"/>
</dbReference>
<dbReference type="OrthoDB" id="1113830at2"/>
<keyword evidence="5" id="KW-0012">Acyltransferase</keyword>
<evidence type="ECO:0000313" key="6">
    <source>
        <dbReference type="EMBL" id="TFH95515.1"/>
    </source>
</evidence>
<dbReference type="PANTHER" id="PTHR37323">
    <property type="entry name" value="GCN5-RELATED N-ACETYLTRANSFERASE"/>
    <property type="match status" value="1"/>
</dbReference>